<accession>A0ABT9NTS7</accession>
<dbReference type="RefSeq" id="WP_181641963.1">
    <property type="nucleotide sequence ID" value="NZ_CCXJ01000313.1"/>
</dbReference>
<protein>
    <submittedName>
        <fullName evidence="1">Uncharacterized protein</fullName>
    </submittedName>
</protein>
<evidence type="ECO:0000313" key="1">
    <source>
        <dbReference type="EMBL" id="MDP9823803.1"/>
    </source>
</evidence>
<proteinExistence type="predicted"/>
<sequence length="55" mass="6104">MKKLVLLVVVLFVGFYLMTQPDSLADLAQDGLANAWQMLTRLFESVIDFVDALGS</sequence>
<comment type="caution">
    <text evidence="1">The sequence shown here is derived from an EMBL/GenBank/DDBJ whole genome shotgun (WGS) entry which is preliminary data.</text>
</comment>
<reference evidence="1 2" key="1">
    <citation type="submission" date="2023-07" db="EMBL/GenBank/DDBJ databases">
        <title>Sequencing the genomes of 1000 actinobacteria strains.</title>
        <authorList>
            <person name="Klenk H.-P."/>
        </authorList>
    </citation>
    <scope>NUCLEOTIDE SEQUENCE [LARGE SCALE GENOMIC DNA]</scope>
    <source>
        <strain evidence="1 2">GD13</strain>
    </source>
</reference>
<name>A0ABT9NTS7_9ACTN</name>
<organism evidence="1 2">
    <name type="scientific">Nocardioides massiliensis</name>
    <dbReference type="NCBI Taxonomy" id="1325935"/>
    <lineage>
        <taxon>Bacteria</taxon>
        <taxon>Bacillati</taxon>
        <taxon>Actinomycetota</taxon>
        <taxon>Actinomycetes</taxon>
        <taxon>Propionibacteriales</taxon>
        <taxon>Nocardioidaceae</taxon>
        <taxon>Nocardioides</taxon>
    </lineage>
</organism>
<gene>
    <name evidence="1" type="ORF">J2S59_003612</name>
</gene>
<dbReference type="EMBL" id="JAUSQM010000001">
    <property type="protein sequence ID" value="MDP9823803.1"/>
    <property type="molecule type" value="Genomic_DNA"/>
</dbReference>
<keyword evidence="2" id="KW-1185">Reference proteome</keyword>
<evidence type="ECO:0000313" key="2">
    <source>
        <dbReference type="Proteomes" id="UP001240447"/>
    </source>
</evidence>
<dbReference type="Proteomes" id="UP001240447">
    <property type="component" value="Unassembled WGS sequence"/>
</dbReference>